<dbReference type="InParanoid" id="A0A1Y2BJV5"/>
<gene>
    <name evidence="2" type="ORF">BCR39DRAFT_515410</name>
</gene>
<protein>
    <recommendedName>
        <fullName evidence="4">Alpha/Beta hydrolase protein</fullName>
    </recommendedName>
</protein>
<feature type="transmembrane region" description="Helical" evidence="1">
    <location>
        <begin position="84"/>
        <end position="107"/>
    </location>
</feature>
<dbReference type="AlphaFoldDB" id="A0A1Y2BJV5"/>
<sequence>MSDYVGDHGGDGQEYPTVSQVVHALVPPLPETKFPKEIKKRPPGRDFFLALGLVLGVWMITPLSCAYLAWYILLGPFGSGHTNLTATIFAAYAATEILFAIYTAYLIRLVQAPAPSTSLTLETRNELFMRILRIGLALPQPTRPTPDDDEAMHRLYALYAAGQISAASYHHARDVEYEDTHGIGNWAGLRHRRVGRMTPIEHEAISSFVEETPGDREERLRKEVEGDVGVGWDDFDDETSLVDRQGNIVMLHPMDRRAVEFRESLRTWFDHAPWEEIKRTNMLVWLSWSCFNLPYEETSANPQWSKFLDNSIAMVEARTGMAFKNGFSEHLKIIRLTLDPVNAKGRPLILYALTNAINWCLEKVVYPFAGMGLYKEGDIEYLVRIPAGWTPEKGRTVDNAMPIVYLHGLGFGLLQSHLLVKHLLKSLPTHPLLIPISPHTSQAFFHPRFLRPWTRPELVEGMKAICTRWGFWNEPQTGMGSRSTGGVSLMSHSNGSVPHGWILKDCPSIAKRNTFVDPVVFCLWQGDVCHSFCYRKPSSALELLLYYFIASEIGIAHYIQRHFDWADNTLFVDEIPHASDPSKTAFFLGGRDLIIDATRVRRYLDAHGVKASVHWDDNAGHGDGLAGAARDRVVMFVGTGTTNNWPAWLSSGRVGHSQGTDVVNKLLRGGMAGSVGRRESEEDSDRTLVDGGGRAYSRLKIS</sequence>
<feature type="transmembrane region" description="Helical" evidence="1">
    <location>
        <begin position="47"/>
        <end position="72"/>
    </location>
</feature>
<evidence type="ECO:0000313" key="2">
    <source>
        <dbReference type="EMBL" id="ORY34890.1"/>
    </source>
</evidence>
<dbReference type="PANTHER" id="PTHR37471:SF1">
    <property type="entry name" value="AB HYDROLASE-1 DOMAIN-CONTAINING PROTEIN"/>
    <property type="match status" value="1"/>
</dbReference>
<dbReference type="InterPro" id="IPR029058">
    <property type="entry name" value="AB_hydrolase_fold"/>
</dbReference>
<keyword evidence="1" id="KW-0812">Transmembrane</keyword>
<reference evidence="2 3" key="1">
    <citation type="submission" date="2016-07" db="EMBL/GenBank/DDBJ databases">
        <title>Pervasive Adenine N6-methylation of Active Genes in Fungi.</title>
        <authorList>
            <consortium name="DOE Joint Genome Institute"/>
            <person name="Mondo S.J."/>
            <person name="Dannebaum R.O."/>
            <person name="Kuo R.C."/>
            <person name="Labutti K."/>
            <person name="Haridas S."/>
            <person name="Kuo A."/>
            <person name="Salamov A."/>
            <person name="Ahrendt S.R."/>
            <person name="Lipzen A."/>
            <person name="Sullivan W."/>
            <person name="Andreopoulos W.B."/>
            <person name="Clum A."/>
            <person name="Lindquist E."/>
            <person name="Daum C."/>
            <person name="Ramamoorthy G.K."/>
            <person name="Gryganskyi A."/>
            <person name="Culley D."/>
            <person name="Magnuson J.K."/>
            <person name="James T.Y."/>
            <person name="O'Malley M.A."/>
            <person name="Stajich J.E."/>
            <person name="Spatafora J.W."/>
            <person name="Visel A."/>
            <person name="Grigoriev I.V."/>
        </authorList>
    </citation>
    <scope>NUCLEOTIDE SEQUENCE [LARGE SCALE GENOMIC DNA]</scope>
    <source>
        <strain evidence="2 3">68-887.2</strain>
    </source>
</reference>
<dbReference type="Proteomes" id="UP000193986">
    <property type="component" value="Unassembled WGS sequence"/>
</dbReference>
<keyword evidence="3" id="KW-1185">Reference proteome</keyword>
<evidence type="ECO:0000313" key="3">
    <source>
        <dbReference type="Proteomes" id="UP000193986"/>
    </source>
</evidence>
<accession>A0A1Y2BJV5</accession>
<evidence type="ECO:0000256" key="1">
    <source>
        <dbReference type="SAM" id="Phobius"/>
    </source>
</evidence>
<organism evidence="2 3">
    <name type="scientific">Naematelia encephala</name>
    <dbReference type="NCBI Taxonomy" id="71784"/>
    <lineage>
        <taxon>Eukaryota</taxon>
        <taxon>Fungi</taxon>
        <taxon>Dikarya</taxon>
        <taxon>Basidiomycota</taxon>
        <taxon>Agaricomycotina</taxon>
        <taxon>Tremellomycetes</taxon>
        <taxon>Tremellales</taxon>
        <taxon>Naemateliaceae</taxon>
        <taxon>Naematelia</taxon>
    </lineage>
</organism>
<comment type="caution">
    <text evidence="2">The sequence shown here is derived from an EMBL/GenBank/DDBJ whole genome shotgun (WGS) entry which is preliminary data.</text>
</comment>
<evidence type="ECO:0008006" key="4">
    <source>
        <dbReference type="Google" id="ProtNLM"/>
    </source>
</evidence>
<dbReference type="SUPFAM" id="SSF53474">
    <property type="entry name" value="alpha/beta-Hydrolases"/>
    <property type="match status" value="1"/>
</dbReference>
<name>A0A1Y2BJV5_9TREE</name>
<dbReference type="OrthoDB" id="6431331at2759"/>
<dbReference type="PANTHER" id="PTHR37471">
    <property type="entry name" value="UNNAMED PRODUCT"/>
    <property type="match status" value="1"/>
</dbReference>
<dbReference type="STRING" id="71784.A0A1Y2BJV5"/>
<keyword evidence="1" id="KW-1133">Transmembrane helix</keyword>
<dbReference type="EMBL" id="MCFC01000002">
    <property type="protein sequence ID" value="ORY34890.1"/>
    <property type="molecule type" value="Genomic_DNA"/>
</dbReference>
<keyword evidence="1" id="KW-0472">Membrane</keyword>
<proteinExistence type="predicted"/>